<organism evidence="2 3">
    <name type="scientific">Coprinopsis marcescibilis</name>
    <name type="common">Agaric fungus</name>
    <name type="synonym">Psathyrella marcescibilis</name>
    <dbReference type="NCBI Taxonomy" id="230819"/>
    <lineage>
        <taxon>Eukaryota</taxon>
        <taxon>Fungi</taxon>
        <taxon>Dikarya</taxon>
        <taxon>Basidiomycota</taxon>
        <taxon>Agaricomycotina</taxon>
        <taxon>Agaricomycetes</taxon>
        <taxon>Agaricomycetidae</taxon>
        <taxon>Agaricales</taxon>
        <taxon>Agaricineae</taxon>
        <taxon>Psathyrellaceae</taxon>
        <taxon>Coprinopsis</taxon>
    </lineage>
</organism>
<keyword evidence="3" id="KW-1185">Reference proteome</keyword>
<reference evidence="2 3" key="1">
    <citation type="journal article" date="2019" name="Nat. Ecol. Evol.">
        <title>Megaphylogeny resolves global patterns of mushroom evolution.</title>
        <authorList>
            <person name="Varga T."/>
            <person name="Krizsan K."/>
            <person name="Foldi C."/>
            <person name="Dima B."/>
            <person name="Sanchez-Garcia M."/>
            <person name="Sanchez-Ramirez S."/>
            <person name="Szollosi G.J."/>
            <person name="Szarkandi J.G."/>
            <person name="Papp V."/>
            <person name="Albert L."/>
            <person name="Andreopoulos W."/>
            <person name="Angelini C."/>
            <person name="Antonin V."/>
            <person name="Barry K.W."/>
            <person name="Bougher N.L."/>
            <person name="Buchanan P."/>
            <person name="Buyck B."/>
            <person name="Bense V."/>
            <person name="Catcheside P."/>
            <person name="Chovatia M."/>
            <person name="Cooper J."/>
            <person name="Damon W."/>
            <person name="Desjardin D."/>
            <person name="Finy P."/>
            <person name="Geml J."/>
            <person name="Haridas S."/>
            <person name="Hughes K."/>
            <person name="Justo A."/>
            <person name="Karasinski D."/>
            <person name="Kautmanova I."/>
            <person name="Kiss B."/>
            <person name="Kocsube S."/>
            <person name="Kotiranta H."/>
            <person name="LaButti K.M."/>
            <person name="Lechner B.E."/>
            <person name="Liimatainen K."/>
            <person name="Lipzen A."/>
            <person name="Lukacs Z."/>
            <person name="Mihaltcheva S."/>
            <person name="Morgado L.N."/>
            <person name="Niskanen T."/>
            <person name="Noordeloos M.E."/>
            <person name="Ohm R.A."/>
            <person name="Ortiz-Santana B."/>
            <person name="Ovrebo C."/>
            <person name="Racz N."/>
            <person name="Riley R."/>
            <person name="Savchenko A."/>
            <person name="Shiryaev A."/>
            <person name="Soop K."/>
            <person name="Spirin V."/>
            <person name="Szebenyi C."/>
            <person name="Tomsovsky M."/>
            <person name="Tulloss R.E."/>
            <person name="Uehling J."/>
            <person name="Grigoriev I.V."/>
            <person name="Vagvolgyi C."/>
            <person name="Papp T."/>
            <person name="Martin F.M."/>
            <person name="Miettinen O."/>
            <person name="Hibbett D.S."/>
            <person name="Nagy L.G."/>
        </authorList>
    </citation>
    <scope>NUCLEOTIDE SEQUENCE [LARGE SCALE GENOMIC DNA]</scope>
    <source>
        <strain evidence="2 3">CBS 121175</strain>
    </source>
</reference>
<sequence>MRWESYQFVRFRVVLFSQVRFFVKLYILSTCGGFVFWSVVRVGVGMPSFLILTYVISEFCSASSATSDLAGRAVEASGAAVASGNGSDGGGVFVDRKLYLIVVFVGLLVVVVLAIMLSAWCCKGELSFISGCRVSISIPISISISISIFISISVLYLPPSALYVPRASSSQCPSSAGAYLGLSPARSQQGFTIP</sequence>
<keyword evidence="1" id="KW-1133">Transmembrane helix</keyword>
<feature type="transmembrane region" description="Helical" evidence="1">
    <location>
        <begin position="21"/>
        <end position="40"/>
    </location>
</feature>
<evidence type="ECO:0000256" key="1">
    <source>
        <dbReference type="SAM" id="Phobius"/>
    </source>
</evidence>
<dbReference type="Proteomes" id="UP000307440">
    <property type="component" value="Unassembled WGS sequence"/>
</dbReference>
<name>A0A5C3KI59_COPMA</name>
<feature type="transmembrane region" description="Helical" evidence="1">
    <location>
        <begin position="134"/>
        <end position="157"/>
    </location>
</feature>
<accession>A0A5C3KI59</accession>
<keyword evidence="1" id="KW-0812">Transmembrane</keyword>
<keyword evidence="1" id="KW-0472">Membrane</keyword>
<evidence type="ECO:0000313" key="3">
    <source>
        <dbReference type="Proteomes" id="UP000307440"/>
    </source>
</evidence>
<protein>
    <submittedName>
        <fullName evidence="2">Uncharacterized protein</fullName>
    </submittedName>
</protein>
<proteinExistence type="predicted"/>
<evidence type="ECO:0000313" key="2">
    <source>
        <dbReference type="EMBL" id="TFK19856.1"/>
    </source>
</evidence>
<gene>
    <name evidence="2" type="ORF">FA15DRAFT_156768</name>
</gene>
<dbReference type="EMBL" id="ML210322">
    <property type="protein sequence ID" value="TFK19856.1"/>
    <property type="molecule type" value="Genomic_DNA"/>
</dbReference>
<feature type="transmembrane region" description="Helical" evidence="1">
    <location>
        <begin position="98"/>
        <end position="122"/>
    </location>
</feature>
<dbReference type="AlphaFoldDB" id="A0A5C3KI59"/>